<keyword evidence="7" id="KW-1185">Reference proteome</keyword>
<keyword evidence="1" id="KW-0732">Signal</keyword>
<dbReference type="Gene3D" id="3.20.20.80">
    <property type="entry name" value="Glycosidases"/>
    <property type="match status" value="1"/>
</dbReference>
<evidence type="ECO:0000256" key="4">
    <source>
        <dbReference type="RuleBase" id="RU361153"/>
    </source>
</evidence>
<evidence type="ECO:0000256" key="3">
    <source>
        <dbReference type="ARBA" id="ARBA00023295"/>
    </source>
</evidence>
<evidence type="ECO:0000259" key="5">
    <source>
        <dbReference type="Pfam" id="PF00150"/>
    </source>
</evidence>
<feature type="domain" description="Glycoside hydrolase family 5" evidence="5">
    <location>
        <begin position="9"/>
        <end position="274"/>
    </location>
</feature>
<evidence type="ECO:0000313" key="6">
    <source>
        <dbReference type="EMBL" id="NVD44802.1"/>
    </source>
</evidence>
<protein>
    <submittedName>
        <fullName evidence="6">Cellulase family glycosylhydrolase</fullName>
    </submittedName>
</protein>
<evidence type="ECO:0000256" key="1">
    <source>
        <dbReference type="ARBA" id="ARBA00022729"/>
    </source>
</evidence>
<dbReference type="Gene3D" id="2.60.120.260">
    <property type="entry name" value="Galactose-binding domain-like"/>
    <property type="match status" value="1"/>
</dbReference>
<dbReference type="InterPro" id="IPR001547">
    <property type="entry name" value="Glyco_hydro_5"/>
</dbReference>
<organism evidence="6 7">
    <name type="scientific">Qipengyuania atrilutea</name>
    <dbReference type="NCBI Taxonomy" id="2744473"/>
    <lineage>
        <taxon>Bacteria</taxon>
        <taxon>Pseudomonadati</taxon>
        <taxon>Pseudomonadota</taxon>
        <taxon>Alphaproteobacteria</taxon>
        <taxon>Sphingomonadales</taxon>
        <taxon>Erythrobacteraceae</taxon>
        <taxon>Qipengyuania</taxon>
    </lineage>
</organism>
<dbReference type="GO" id="GO:0009251">
    <property type="term" value="P:glucan catabolic process"/>
    <property type="evidence" value="ECO:0007669"/>
    <property type="project" value="TreeGrafter"/>
</dbReference>
<keyword evidence="2 4" id="KW-0378">Hydrolase</keyword>
<dbReference type="Proteomes" id="UP000561438">
    <property type="component" value="Unassembled WGS sequence"/>
</dbReference>
<dbReference type="GO" id="GO:0009986">
    <property type="term" value="C:cell surface"/>
    <property type="evidence" value="ECO:0007669"/>
    <property type="project" value="TreeGrafter"/>
</dbReference>
<sequence length="489" mass="53162">MGNHLEPESESAWGGKRIEASDFRNIADAGFQTIRLPVRWSNKTGSGPDFTVDAAWMDRVEEVVDQALAADLNVILDSHNFVEVHSAPEENTAKLAAIWAQIAERFSDKPNERLWFEIENEPHDQLDNENLMAVLGPALAEIRVVSPERPVIIGGEFWSGIDSLATLELPDDPNIYPTFHYYEPFDFTHQGATWADDVPPIGRKYGTAADAARLTADVAKLEAYVERTGKLPFIGETGAYDAHIPLEQRVQYHRAVTEAFAPTGVGQCAWAYTNTFPFWNQKTGEWLPGMREAFGLGGSAATSAPAVTSASAVPNVNPDLPAALQEVDRMLPGMLLNDPSSLEWQTYGSNLKVKGYADPAIPGGGAALTFTNRKAGNAYDGGANIPLMSEIEEGDTVTLGFYARTVASEAADGKGEVQVRFQRNSDPYPGFGDSVVRPGTEWSWHEVSAVADQDIRRGMAFASMQFGSQKQTVEIGQTIIVKGAPSIAN</sequence>
<reference evidence="6 7" key="1">
    <citation type="submission" date="2020-06" db="EMBL/GenBank/DDBJ databases">
        <title>Altererythrobacter sp. HHU K3-1.</title>
        <authorList>
            <person name="Zhang D."/>
            <person name="Xue H."/>
        </authorList>
    </citation>
    <scope>NUCLEOTIDE SEQUENCE [LARGE SCALE GENOMIC DNA]</scope>
    <source>
        <strain evidence="6 7">HHU K3-1</strain>
    </source>
</reference>
<accession>A0A850H3M2</accession>
<proteinExistence type="inferred from homology"/>
<dbReference type="Pfam" id="PF00150">
    <property type="entry name" value="Cellulase"/>
    <property type="match status" value="1"/>
</dbReference>
<dbReference type="GO" id="GO:0005576">
    <property type="term" value="C:extracellular region"/>
    <property type="evidence" value="ECO:0007669"/>
    <property type="project" value="TreeGrafter"/>
</dbReference>
<name>A0A850H3M2_9SPHN</name>
<dbReference type="SUPFAM" id="SSF51445">
    <property type="entry name" value="(Trans)glycosidases"/>
    <property type="match status" value="1"/>
</dbReference>
<gene>
    <name evidence="6" type="ORF">HUV48_07175</name>
</gene>
<dbReference type="PANTHER" id="PTHR31297">
    <property type="entry name" value="GLUCAN ENDO-1,6-BETA-GLUCOSIDASE B"/>
    <property type="match status" value="1"/>
</dbReference>
<dbReference type="GO" id="GO:0008422">
    <property type="term" value="F:beta-glucosidase activity"/>
    <property type="evidence" value="ECO:0007669"/>
    <property type="project" value="TreeGrafter"/>
</dbReference>
<dbReference type="AlphaFoldDB" id="A0A850H3M2"/>
<keyword evidence="3 4" id="KW-0326">Glycosidase</keyword>
<dbReference type="InterPro" id="IPR050386">
    <property type="entry name" value="Glycosyl_hydrolase_5"/>
</dbReference>
<comment type="caution">
    <text evidence="6">The sequence shown here is derived from an EMBL/GenBank/DDBJ whole genome shotgun (WGS) entry which is preliminary data.</text>
</comment>
<evidence type="ECO:0000313" key="7">
    <source>
        <dbReference type="Proteomes" id="UP000561438"/>
    </source>
</evidence>
<dbReference type="EMBL" id="JABWGV010000002">
    <property type="protein sequence ID" value="NVD44802.1"/>
    <property type="molecule type" value="Genomic_DNA"/>
</dbReference>
<dbReference type="InterPro" id="IPR017853">
    <property type="entry name" value="GH"/>
</dbReference>
<comment type="similarity">
    <text evidence="4">Belongs to the glycosyl hydrolase 5 (cellulase A) family.</text>
</comment>
<dbReference type="PANTHER" id="PTHR31297:SF17">
    <property type="entry name" value="ENDOGLUCANASE"/>
    <property type="match status" value="1"/>
</dbReference>
<evidence type="ECO:0000256" key="2">
    <source>
        <dbReference type="ARBA" id="ARBA00022801"/>
    </source>
</evidence>